<accession>A0A922I8F2</accession>
<reference evidence="1" key="1">
    <citation type="submission" date="2013-05" db="EMBL/GenBank/DDBJ databases">
        <authorList>
            <person name="Yim A.K.Y."/>
            <person name="Chan T.F."/>
            <person name="Ji K.M."/>
            <person name="Liu X.Y."/>
            <person name="Zhou J.W."/>
            <person name="Li R.Q."/>
            <person name="Yang K.Y."/>
            <person name="Li J."/>
            <person name="Li M."/>
            <person name="Law P.T.W."/>
            <person name="Wu Y.L."/>
            <person name="Cai Z.L."/>
            <person name="Qin H."/>
            <person name="Bao Y."/>
            <person name="Leung R.K.K."/>
            <person name="Ng P.K.S."/>
            <person name="Zou J."/>
            <person name="Zhong X.J."/>
            <person name="Ran P.X."/>
            <person name="Zhong N.S."/>
            <person name="Liu Z.G."/>
            <person name="Tsui S.K.W."/>
        </authorList>
    </citation>
    <scope>NUCLEOTIDE SEQUENCE</scope>
    <source>
        <strain evidence="1">Derf</strain>
        <tissue evidence="1">Whole organism</tissue>
    </source>
</reference>
<reference evidence="1" key="2">
    <citation type="journal article" date="2022" name="Res Sq">
        <title>Comparative Genomics Reveals Insights into the Divergent Evolution of Astigmatic Mites and Household Pest Adaptations.</title>
        <authorList>
            <person name="Xiong Q."/>
            <person name="Wan A.T.-Y."/>
            <person name="Liu X.-Y."/>
            <person name="Fung C.S.-H."/>
            <person name="Xiao X."/>
            <person name="Malainual N."/>
            <person name="Hou J."/>
            <person name="Wang L."/>
            <person name="Wang M."/>
            <person name="Yang K."/>
            <person name="Cui Y."/>
            <person name="Leung E."/>
            <person name="Nong W."/>
            <person name="Shin S.-K."/>
            <person name="Au S."/>
            <person name="Jeong K.Y."/>
            <person name="Chew F.T."/>
            <person name="Hui J."/>
            <person name="Leung T.F."/>
            <person name="Tungtrongchitr A."/>
            <person name="Zhong N."/>
            <person name="Liu Z."/>
            <person name="Tsui S."/>
        </authorList>
    </citation>
    <scope>NUCLEOTIDE SEQUENCE</scope>
    <source>
        <strain evidence="1">Derf</strain>
        <tissue evidence="1">Whole organism</tissue>
    </source>
</reference>
<keyword evidence="2" id="KW-1185">Reference proteome</keyword>
<proteinExistence type="predicted"/>
<dbReference type="AlphaFoldDB" id="A0A922I8F2"/>
<gene>
    <name evidence="1" type="ORF">DERF_000317</name>
</gene>
<evidence type="ECO:0000313" key="2">
    <source>
        <dbReference type="Proteomes" id="UP000790347"/>
    </source>
</evidence>
<protein>
    <submittedName>
        <fullName evidence="1">Uncharacterized protein</fullName>
    </submittedName>
</protein>
<comment type="caution">
    <text evidence="1">The sequence shown here is derived from an EMBL/GenBank/DDBJ whole genome shotgun (WGS) entry which is preliminary data.</text>
</comment>
<dbReference type="EMBL" id="ASGP02000001">
    <property type="protein sequence ID" value="KAH9526217.1"/>
    <property type="molecule type" value="Genomic_DNA"/>
</dbReference>
<dbReference type="Proteomes" id="UP000790347">
    <property type="component" value="Unassembled WGS sequence"/>
</dbReference>
<sequence>MNEIVSQSARAIVYRPVYRFFIFLMNHHTHFHFNYITCDEKFTVAKTKLITMSQTCTSRYH</sequence>
<name>A0A922I8F2_DERFA</name>
<organism evidence="1 2">
    <name type="scientific">Dermatophagoides farinae</name>
    <name type="common">American house dust mite</name>
    <dbReference type="NCBI Taxonomy" id="6954"/>
    <lineage>
        <taxon>Eukaryota</taxon>
        <taxon>Metazoa</taxon>
        <taxon>Ecdysozoa</taxon>
        <taxon>Arthropoda</taxon>
        <taxon>Chelicerata</taxon>
        <taxon>Arachnida</taxon>
        <taxon>Acari</taxon>
        <taxon>Acariformes</taxon>
        <taxon>Sarcoptiformes</taxon>
        <taxon>Astigmata</taxon>
        <taxon>Psoroptidia</taxon>
        <taxon>Analgoidea</taxon>
        <taxon>Pyroglyphidae</taxon>
        <taxon>Dermatophagoidinae</taxon>
        <taxon>Dermatophagoides</taxon>
    </lineage>
</organism>
<evidence type="ECO:0000313" key="1">
    <source>
        <dbReference type="EMBL" id="KAH9526217.1"/>
    </source>
</evidence>